<gene>
    <name evidence="1" type="ORF">ANCDUO_13388</name>
</gene>
<dbReference type="InterPro" id="IPR004951">
    <property type="entry name" value="DUF268_CAE_spp"/>
</dbReference>
<keyword evidence="2" id="KW-1185">Reference proteome</keyword>
<evidence type="ECO:0000313" key="2">
    <source>
        <dbReference type="Proteomes" id="UP000054047"/>
    </source>
</evidence>
<sequence>MLVEMETENVYTDEYQKTKIIGTTKIEYIHPIEFAQRWKENLEKFDFAITFSSIEHSGQGRYGDPVDPIGDLREVMKVMCLLRKGEMKKTGQNVIEDTKTFPVQYKDYVE</sequence>
<dbReference type="Proteomes" id="UP000054047">
    <property type="component" value="Unassembled WGS sequence"/>
</dbReference>
<protein>
    <submittedName>
        <fullName evidence="1">Uncharacterized protein</fullName>
    </submittedName>
</protein>
<dbReference type="AlphaFoldDB" id="A0A0C2GH87"/>
<evidence type="ECO:0000313" key="1">
    <source>
        <dbReference type="EMBL" id="KIH56431.1"/>
    </source>
</evidence>
<organism evidence="1 2">
    <name type="scientific">Ancylostoma duodenale</name>
    <dbReference type="NCBI Taxonomy" id="51022"/>
    <lineage>
        <taxon>Eukaryota</taxon>
        <taxon>Metazoa</taxon>
        <taxon>Ecdysozoa</taxon>
        <taxon>Nematoda</taxon>
        <taxon>Chromadorea</taxon>
        <taxon>Rhabditida</taxon>
        <taxon>Rhabditina</taxon>
        <taxon>Rhabditomorpha</taxon>
        <taxon>Strongyloidea</taxon>
        <taxon>Ancylostomatidae</taxon>
        <taxon>Ancylostomatinae</taxon>
        <taxon>Ancylostoma</taxon>
    </lineage>
</organism>
<reference evidence="1 2" key="1">
    <citation type="submission" date="2013-12" db="EMBL/GenBank/DDBJ databases">
        <title>Draft genome of the parsitic nematode Ancylostoma duodenale.</title>
        <authorList>
            <person name="Mitreva M."/>
        </authorList>
    </citation>
    <scope>NUCLEOTIDE SEQUENCE [LARGE SCALE GENOMIC DNA]</scope>
    <source>
        <strain evidence="1 2">Zhejiang</strain>
    </source>
</reference>
<proteinExistence type="predicted"/>
<name>A0A0C2GH87_9BILA</name>
<dbReference type="Pfam" id="PF03269">
    <property type="entry name" value="DUF268"/>
    <property type="match status" value="1"/>
</dbReference>
<dbReference type="EMBL" id="KN735752">
    <property type="protein sequence ID" value="KIH56431.1"/>
    <property type="molecule type" value="Genomic_DNA"/>
</dbReference>
<accession>A0A0C2GH87</accession>
<dbReference type="OrthoDB" id="428346at2759"/>